<evidence type="ECO:0000256" key="1">
    <source>
        <dbReference type="ARBA" id="ARBA00004651"/>
    </source>
</evidence>
<feature type="transmembrane region" description="Helical" evidence="6">
    <location>
        <begin position="26"/>
        <end position="43"/>
    </location>
</feature>
<feature type="domain" description="Cytochrome b561 bacterial/Ni-hydrogenase" evidence="7">
    <location>
        <begin position="22"/>
        <end position="214"/>
    </location>
</feature>
<dbReference type="PANTHER" id="PTHR30485">
    <property type="entry name" value="NI/FE-HYDROGENASE 1 B-TYPE CYTOCHROME SUBUNIT"/>
    <property type="match status" value="1"/>
</dbReference>
<dbReference type="EMBL" id="MPZV01000001">
    <property type="protein sequence ID" value="OOY25752.1"/>
    <property type="molecule type" value="Genomic_DNA"/>
</dbReference>
<dbReference type="PANTHER" id="PTHR30485:SF2">
    <property type="entry name" value="BLL0597 PROTEIN"/>
    <property type="match status" value="1"/>
</dbReference>
<evidence type="ECO:0000313" key="9">
    <source>
        <dbReference type="Proteomes" id="UP000190787"/>
    </source>
</evidence>
<keyword evidence="3 6" id="KW-0812">Transmembrane</keyword>
<dbReference type="SUPFAM" id="SSF81342">
    <property type="entry name" value="Transmembrane di-heme cytochromes"/>
    <property type="match status" value="1"/>
</dbReference>
<dbReference type="Proteomes" id="UP000190787">
    <property type="component" value="Unassembled WGS sequence"/>
</dbReference>
<evidence type="ECO:0000256" key="4">
    <source>
        <dbReference type="ARBA" id="ARBA00022989"/>
    </source>
</evidence>
<name>A0ABX3N1C0_9RHOB</name>
<evidence type="ECO:0000313" key="8">
    <source>
        <dbReference type="EMBL" id="OOY25752.1"/>
    </source>
</evidence>
<dbReference type="InterPro" id="IPR016174">
    <property type="entry name" value="Di-haem_cyt_TM"/>
</dbReference>
<organism evidence="8 9">
    <name type="scientific">Thioclava sediminum</name>
    <dbReference type="NCBI Taxonomy" id="1915319"/>
    <lineage>
        <taxon>Bacteria</taxon>
        <taxon>Pseudomonadati</taxon>
        <taxon>Pseudomonadota</taxon>
        <taxon>Alphaproteobacteria</taxon>
        <taxon>Rhodobacterales</taxon>
        <taxon>Paracoccaceae</taxon>
        <taxon>Thioclava</taxon>
    </lineage>
</organism>
<comment type="subcellular location">
    <subcellularLocation>
        <location evidence="1">Cell membrane</location>
        <topology evidence="1">Multi-pass membrane protein</topology>
    </subcellularLocation>
</comment>
<evidence type="ECO:0000256" key="5">
    <source>
        <dbReference type="ARBA" id="ARBA00023136"/>
    </source>
</evidence>
<dbReference type="Pfam" id="PF01292">
    <property type="entry name" value="Ni_hydr_CYTB"/>
    <property type="match status" value="1"/>
</dbReference>
<dbReference type="RefSeq" id="WP_078604145.1">
    <property type="nucleotide sequence ID" value="NZ_MPZV01000001.1"/>
</dbReference>
<accession>A0ABX3N1C0</accession>
<comment type="caution">
    <text evidence="8">The sequence shown here is derived from an EMBL/GenBank/DDBJ whole genome shotgun (WGS) entry which is preliminary data.</text>
</comment>
<keyword evidence="4 6" id="KW-1133">Transmembrane helix</keyword>
<feature type="transmembrane region" description="Helical" evidence="6">
    <location>
        <begin position="55"/>
        <end position="74"/>
    </location>
</feature>
<feature type="transmembrane region" description="Helical" evidence="6">
    <location>
        <begin position="180"/>
        <end position="201"/>
    </location>
</feature>
<dbReference type="InterPro" id="IPR051542">
    <property type="entry name" value="Hydrogenase_cytochrome"/>
</dbReference>
<evidence type="ECO:0000256" key="3">
    <source>
        <dbReference type="ARBA" id="ARBA00022692"/>
    </source>
</evidence>
<protein>
    <submittedName>
        <fullName evidence="8">Cytochrome B</fullName>
    </submittedName>
</protein>
<proteinExistence type="predicted"/>
<keyword evidence="9" id="KW-1185">Reference proteome</keyword>
<feature type="transmembrane region" description="Helical" evidence="6">
    <location>
        <begin position="110"/>
        <end position="133"/>
    </location>
</feature>
<reference evidence="8 9" key="1">
    <citation type="submission" date="2016-11" db="EMBL/GenBank/DDBJ databases">
        <title>A multilocus sequence analysis scheme for characterization of bacteria in the genus Thioclava.</title>
        <authorList>
            <person name="Liu Y."/>
            <person name="Shao Z."/>
        </authorList>
    </citation>
    <scope>NUCLEOTIDE SEQUENCE [LARGE SCALE GENOMIC DNA]</scope>
    <source>
        <strain evidence="8 9">TAW-CT134</strain>
    </source>
</reference>
<dbReference type="InterPro" id="IPR011577">
    <property type="entry name" value="Cyt_b561_bac/Ni-Hgenase"/>
</dbReference>
<dbReference type="Gene3D" id="1.20.950.20">
    <property type="entry name" value="Transmembrane di-heme cytochromes, Chain C"/>
    <property type="match status" value="1"/>
</dbReference>
<gene>
    <name evidence="8" type="ORF">BMI91_04975</name>
</gene>
<sequence>MTDAAFHDTTNSGGSSGGRVRVWDPLVRIFHWGLVAAFATAWFTADELQPVHEIAGYTVAGLVAFRLFWGLVGGRYARFTQFLRGPGQTLSYLGDMLRGKERRYLGHNPAGALMIVALLISLSGTAFTGWLMAEPTRVAMLPALPQIVTPAFADEDGEYGEYGEGAEGEGSEALEELHEVLANLVLLLVALHVAGVVLASFRHRENLARSMLTGDKRGPEPGDIA</sequence>
<evidence type="ECO:0000256" key="2">
    <source>
        <dbReference type="ARBA" id="ARBA00022475"/>
    </source>
</evidence>
<evidence type="ECO:0000256" key="6">
    <source>
        <dbReference type="SAM" id="Phobius"/>
    </source>
</evidence>
<keyword evidence="5 6" id="KW-0472">Membrane</keyword>
<keyword evidence="2" id="KW-1003">Cell membrane</keyword>
<evidence type="ECO:0000259" key="7">
    <source>
        <dbReference type="Pfam" id="PF01292"/>
    </source>
</evidence>